<gene>
    <name evidence="2" type="ORF">BGZ65_012468</name>
</gene>
<feature type="domain" description="BTB" evidence="1">
    <location>
        <begin position="113"/>
        <end position="192"/>
    </location>
</feature>
<dbReference type="EMBL" id="JAAAHW010000228">
    <property type="protein sequence ID" value="KAG0004886.1"/>
    <property type="molecule type" value="Genomic_DNA"/>
</dbReference>
<dbReference type="SUPFAM" id="SSF54695">
    <property type="entry name" value="POZ domain"/>
    <property type="match status" value="1"/>
</dbReference>
<dbReference type="PROSITE" id="PS50097">
    <property type="entry name" value="BTB"/>
    <property type="match status" value="1"/>
</dbReference>
<dbReference type="InterPro" id="IPR011333">
    <property type="entry name" value="SKP1/BTB/POZ_sf"/>
</dbReference>
<keyword evidence="3" id="KW-1185">Reference proteome</keyword>
<dbReference type="AlphaFoldDB" id="A0A9P6MJE9"/>
<accession>A0A9P6MJE9</accession>
<reference evidence="2" key="1">
    <citation type="journal article" date="2020" name="Fungal Divers.">
        <title>Resolving the Mortierellaceae phylogeny through synthesis of multi-gene phylogenetics and phylogenomics.</title>
        <authorList>
            <person name="Vandepol N."/>
            <person name="Liber J."/>
            <person name="Desiro A."/>
            <person name="Na H."/>
            <person name="Kennedy M."/>
            <person name="Barry K."/>
            <person name="Grigoriev I.V."/>
            <person name="Miller A.N."/>
            <person name="O'Donnell K."/>
            <person name="Stajich J.E."/>
            <person name="Bonito G."/>
        </authorList>
    </citation>
    <scope>NUCLEOTIDE SEQUENCE</scope>
    <source>
        <strain evidence="2">MES-2147</strain>
    </source>
</reference>
<name>A0A9P6MJE9_9FUNG</name>
<sequence length="334" mass="38298">MPEFKYIHCIPQNATNEADVSLYRISDRTRVSSTEKPLVKGGECTFSIIEESIVDEDDPNMYAFNLVLSTSDRLPSNLAVKWGLTLNKSLKDMFPDVYEGMLRLLCDPGSANTAFVFTIHSSQRRGALLAHRTLLDRHPRFHELFEAFHQRFDERNGFANNRMALISIEGISLTTFCILLKYIYTKDLDLVVDPTQFLICDMDHLQREASKDFSLAVLNKTLWGYNAALFYATWNDKDGVTWSDLFLAADRFEIAELRKQCLKNLLASVDESNAMDILFGVGTQFKEEIGEPVMIYISEHLDDVFSLQTQDPFKRFENREGCHENTTLSIQKDE</sequence>
<comment type="caution">
    <text evidence="2">The sequence shown here is derived from an EMBL/GenBank/DDBJ whole genome shotgun (WGS) entry which is preliminary data.</text>
</comment>
<proteinExistence type="predicted"/>
<dbReference type="Proteomes" id="UP000749646">
    <property type="component" value="Unassembled WGS sequence"/>
</dbReference>
<evidence type="ECO:0000313" key="2">
    <source>
        <dbReference type="EMBL" id="KAG0004886.1"/>
    </source>
</evidence>
<dbReference type="OrthoDB" id="6359816at2759"/>
<organism evidence="2 3">
    <name type="scientific">Modicella reniformis</name>
    <dbReference type="NCBI Taxonomy" id="1440133"/>
    <lineage>
        <taxon>Eukaryota</taxon>
        <taxon>Fungi</taxon>
        <taxon>Fungi incertae sedis</taxon>
        <taxon>Mucoromycota</taxon>
        <taxon>Mortierellomycotina</taxon>
        <taxon>Mortierellomycetes</taxon>
        <taxon>Mortierellales</taxon>
        <taxon>Mortierellaceae</taxon>
        <taxon>Modicella</taxon>
    </lineage>
</organism>
<dbReference type="Gene3D" id="3.30.710.10">
    <property type="entry name" value="Potassium Channel Kv1.1, Chain A"/>
    <property type="match status" value="1"/>
</dbReference>
<evidence type="ECO:0000259" key="1">
    <source>
        <dbReference type="PROSITE" id="PS50097"/>
    </source>
</evidence>
<protein>
    <recommendedName>
        <fullName evidence="1">BTB domain-containing protein</fullName>
    </recommendedName>
</protein>
<dbReference type="InterPro" id="IPR000210">
    <property type="entry name" value="BTB/POZ_dom"/>
</dbReference>
<dbReference type="CDD" id="cd18186">
    <property type="entry name" value="BTB_POZ_ZBTB_KLHL-like"/>
    <property type="match status" value="1"/>
</dbReference>
<evidence type="ECO:0000313" key="3">
    <source>
        <dbReference type="Proteomes" id="UP000749646"/>
    </source>
</evidence>